<dbReference type="Pfam" id="PF09656">
    <property type="entry name" value="PGPGW"/>
    <property type="match status" value="1"/>
</dbReference>
<reference evidence="2 3" key="1">
    <citation type="submission" date="2024-08" db="EMBL/GenBank/DDBJ databases">
        <title>Whole-genome sequencing of halo(alkali)philic microorganisms from hypersaline lakes.</title>
        <authorList>
            <person name="Sorokin D.Y."/>
            <person name="Merkel A.Y."/>
            <person name="Messina E."/>
            <person name="Yakimov M."/>
        </authorList>
    </citation>
    <scope>NUCLEOTIDE SEQUENCE [LARGE SCALE GENOMIC DNA]</scope>
    <source>
        <strain evidence="2 3">AB-hyl4</strain>
    </source>
</reference>
<protein>
    <submittedName>
        <fullName evidence="2">PGPGW domain-containing protein</fullName>
    </submittedName>
</protein>
<feature type="transmembrane region" description="Helical" evidence="1">
    <location>
        <begin position="49"/>
        <end position="76"/>
    </location>
</feature>
<dbReference type="RefSeq" id="WP_425345405.1">
    <property type="nucleotide sequence ID" value="NZ_JBGUBD010000005.1"/>
</dbReference>
<dbReference type="Proteomes" id="UP001575105">
    <property type="component" value="Unassembled WGS sequence"/>
</dbReference>
<keyword evidence="1" id="KW-1133">Transmembrane helix</keyword>
<keyword evidence="1" id="KW-0472">Membrane</keyword>
<keyword evidence="1" id="KW-0812">Transmembrane</keyword>
<evidence type="ECO:0000313" key="2">
    <source>
        <dbReference type="EMBL" id="MFA9478478.1"/>
    </source>
</evidence>
<comment type="caution">
    <text evidence="2">The sequence shown here is derived from an EMBL/GenBank/DDBJ whole genome shotgun (WGS) entry which is preliminary data.</text>
</comment>
<keyword evidence="3" id="KW-1185">Reference proteome</keyword>
<evidence type="ECO:0000256" key="1">
    <source>
        <dbReference type="SAM" id="Phobius"/>
    </source>
</evidence>
<name>A0ABV4U877_9BACT</name>
<evidence type="ECO:0000313" key="3">
    <source>
        <dbReference type="Proteomes" id="UP001575105"/>
    </source>
</evidence>
<dbReference type="InterPro" id="IPR019099">
    <property type="entry name" value="Uncharacterised_PGPGW_TM"/>
</dbReference>
<sequence length="124" mass="14101">MFFATLIAMPLLIARLPADYFTRRPVRDWPARRPALHLLLVVAKNGLGVVLLLAGLAMLVLPGQGVLTIFVAIMLLDFPRKRDLERWLIRRRPIFRAANWIRAKRHQPPLELPPAGFRKPGQPG</sequence>
<gene>
    <name evidence="2" type="ORF">ACERK3_09240</name>
</gene>
<organism evidence="2 3">
    <name type="scientific">Natronomicrosphaera hydrolytica</name>
    <dbReference type="NCBI Taxonomy" id="3242702"/>
    <lineage>
        <taxon>Bacteria</taxon>
        <taxon>Pseudomonadati</taxon>
        <taxon>Planctomycetota</taxon>
        <taxon>Phycisphaerae</taxon>
        <taxon>Phycisphaerales</taxon>
        <taxon>Phycisphaeraceae</taxon>
        <taxon>Natronomicrosphaera</taxon>
    </lineage>
</organism>
<dbReference type="EMBL" id="JBGUBD010000005">
    <property type="protein sequence ID" value="MFA9478478.1"/>
    <property type="molecule type" value="Genomic_DNA"/>
</dbReference>
<accession>A0ABV4U877</accession>
<proteinExistence type="predicted"/>